<dbReference type="Pfam" id="PF13557">
    <property type="entry name" value="Phenol_MetA_deg"/>
    <property type="match status" value="1"/>
</dbReference>
<sequence length="315" mass="34124">MLKIRAVKAKAASWPGNSPTSNSASRRIGRASVFAAVMAGLLASHGVAKAEDITFAVIGPHEYDLPVNFQPFNVFVQYGEFQSSSQEFNSNGNVVSGPKQDLLVGLSKYVHFWTFSQIPGVGFAYEVIVPEIRIATQGAPAADGIGDTLTGPAVWIKPTPDSTLGFQSFFTAPIGTEQVTNNYFSNNSSLFYDYQAKWWDMTGNTGAVFRTDRRGPGLDPIREGTTFFSNIRIGIKIPGPVEPFAAVDYGATSGSYDLVAHTPVAYSNNHDLAVGGGVMLNMRKDISLTLRYSHSVAGQNTYETNAGYLKFVYLF</sequence>
<gene>
    <name evidence="1" type="ORF">DES32_0918</name>
</gene>
<evidence type="ECO:0000313" key="2">
    <source>
        <dbReference type="Proteomes" id="UP000256900"/>
    </source>
</evidence>
<proteinExistence type="predicted"/>
<comment type="caution">
    <text evidence="1">The sequence shown here is derived from an EMBL/GenBank/DDBJ whole genome shotgun (WGS) entry which is preliminary data.</text>
</comment>
<dbReference type="RefSeq" id="WP_165203985.1">
    <property type="nucleotide sequence ID" value="NZ_CP025086.1"/>
</dbReference>
<name>A0A3D9Z3F5_9HYPH</name>
<dbReference type="Proteomes" id="UP000256900">
    <property type="component" value="Unassembled WGS sequence"/>
</dbReference>
<dbReference type="AlphaFoldDB" id="A0A3D9Z3F5"/>
<dbReference type="EMBL" id="QUMO01000001">
    <property type="protein sequence ID" value="REF89682.1"/>
    <property type="molecule type" value="Genomic_DNA"/>
</dbReference>
<evidence type="ECO:0000313" key="1">
    <source>
        <dbReference type="EMBL" id="REF89682.1"/>
    </source>
</evidence>
<dbReference type="InterPro" id="IPR025737">
    <property type="entry name" value="FApF"/>
</dbReference>
<organism evidence="1 2">
    <name type="scientific">Methylovirgula ligni</name>
    <dbReference type="NCBI Taxonomy" id="569860"/>
    <lineage>
        <taxon>Bacteria</taxon>
        <taxon>Pseudomonadati</taxon>
        <taxon>Pseudomonadota</taxon>
        <taxon>Alphaproteobacteria</taxon>
        <taxon>Hyphomicrobiales</taxon>
        <taxon>Beijerinckiaceae</taxon>
        <taxon>Methylovirgula</taxon>
    </lineage>
</organism>
<reference evidence="1 2" key="1">
    <citation type="submission" date="2018-08" db="EMBL/GenBank/DDBJ databases">
        <title>Genomic Encyclopedia of Type Strains, Phase IV (KMG-IV): sequencing the most valuable type-strain genomes for metagenomic binning, comparative biology and taxonomic classification.</title>
        <authorList>
            <person name="Goeker M."/>
        </authorList>
    </citation>
    <scope>NUCLEOTIDE SEQUENCE [LARGE SCALE GENOMIC DNA]</scope>
    <source>
        <strain evidence="1 2">BW863</strain>
    </source>
</reference>
<protein>
    <submittedName>
        <fullName evidence="1">Outer membrane putative beta-barrel porin/alpha-amylase</fullName>
    </submittedName>
</protein>
<accession>A0A3D9Z3F5</accession>
<keyword evidence="2" id="KW-1185">Reference proteome</keyword>